<dbReference type="InterPro" id="IPR032675">
    <property type="entry name" value="LRR_dom_sf"/>
</dbReference>
<name>H8KB89_RICMS</name>
<dbReference type="KEGG" id="rmo:MCI_01390"/>
<reference evidence="2" key="1">
    <citation type="submission" date="2012-02" db="EMBL/GenBank/DDBJ databases">
        <title>Complete genome sequence of Rickettsia montanensis strain OSU 85-930.</title>
        <authorList>
            <person name="Johnson S.L."/>
            <person name="Munk A.C."/>
            <person name="Han S."/>
            <person name="Bruce D.C."/>
            <person name="Dasch G.A."/>
        </authorList>
    </citation>
    <scope>NUCLEOTIDE SEQUENCE [LARGE SCALE GENOMIC DNA]</scope>
    <source>
        <strain evidence="2">OSU 85-930</strain>
    </source>
</reference>
<dbReference type="InterPro" id="IPR001611">
    <property type="entry name" value="Leu-rich_rpt"/>
</dbReference>
<dbReference type="Gene3D" id="3.80.10.10">
    <property type="entry name" value="Ribonuclease Inhibitor"/>
    <property type="match status" value="1"/>
</dbReference>
<protein>
    <submittedName>
        <fullName evidence="1">Uncharacterized protein</fullName>
    </submittedName>
</protein>
<organism evidence="1 2">
    <name type="scientific">Rickettsia montanensis (strain OSU 85-930)</name>
    <dbReference type="NCBI Taxonomy" id="1105114"/>
    <lineage>
        <taxon>Bacteria</taxon>
        <taxon>Pseudomonadati</taxon>
        <taxon>Pseudomonadota</taxon>
        <taxon>Alphaproteobacteria</taxon>
        <taxon>Rickettsiales</taxon>
        <taxon>Rickettsiaceae</taxon>
        <taxon>Rickettsieae</taxon>
        <taxon>Rickettsia</taxon>
        <taxon>spotted fever group</taxon>
    </lineage>
</organism>
<evidence type="ECO:0000313" key="1">
    <source>
        <dbReference type="EMBL" id="AFC73230.1"/>
    </source>
</evidence>
<dbReference type="AlphaFoldDB" id="H8KB89"/>
<dbReference type="RefSeq" id="WP_014409347.1">
    <property type="nucleotide sequence ID" value="NC_017043.1"/>
</dbReference>
<keyword evidence="2" id="KW-1185">Reference proteome</keyword>
<dbReference type="Proteomes" id="UP000008008">
    <property type="component" value="Chromosome"/>
</dbReference>
<accession>H8KB89</accession>
<dbReference type="HOGENOM" id="CLU_188454_0_0_5"/>
<dbReference type="SUPFAM" id="SSF52047">
    <property type="entry name" value="RNI-like"/>
    <property type="match status" value="1"/>
</dbReference>
<dbReference type="Pfam" id="PF13516">
    <property type="entry name" value="LRR_6"/>
    <property type="match status" value="1"/>
</dbReference>
<dbReference type="EMBL" id="CP003340">
    <property type="protein sequence ID" value="AFC73230.1"/>
    <property type="molecule type" value="Genomic_DNA"/>
</dbReference>
<gene>
    <name evidence="1" type="ordered locus">MCI_01390</name>
</gene>
<evidence type="ECO:0000313" key="2">
    <source>
        <dbReference type="Proteomes" id="UP000008008"/>
    </source>
</evidence>
<proteinExistence type="predicted"/>
<sequence>MYKKNNSLKKLAFMNIKLGDLGAAYLATVFFYHKDHLQHIKELDLRDNNITNLGAESLKSIPGNMTILVDGNDIDNSIFEKSVEALGENN</sequence>